<dbReference type="InterPro" id="IPR001789">
    <property type="entry name" value="Sig_transdc_resp-reg_receiver"/>
</dbReference>
<dbReference type="OrthoDB" id="60033at2759"/>
<dbReference type="SMART" id="SM00387">
    <property type="entry name" value="HATPase_c"/>
    <property type="match status" value="1"/>
</dbReference>
<dbReference type="CDD" id="cd17546">
    <property type="entry name" value="REC_hyHK_CKI1_RcsC-like"/>
    <property type="match status" value="1"/>
</dbReference>
<evidence type="ECO:0000256" key="5">
    <source>
        <dbReference type="ARBA" id="ARBA00022777"/>
    </source>
</evidence>
<evidence type="ECO:0000313" key="11">
    <source>
        <dbReference type="Proteomes" id="UP000193467"/>
    </source>
</evidence>
<name>A0A1Y2F2P0_9BASI</name>
<feature type="domain" description="Histidine kinase" evidence="8">
    <location>
        <begin position="329"/>
        <end position="603"/>
    </location>
</feature>
<dbReference type="SUPFAM" id="SSF52172">
    <property type="entry name" value="CheY-like"/>
    <property type="match status" value="1"/>
</dbReference>
<comment type="caution">
    <text evidence="10">The sequence shown here is derived from an EMBL/GenBank/DDBJ whole genome shotgun (WGS) entry which is preliminary data.</text>
</comment>
<dbReference type="EMBL" id="MCGR01000031">
    <property type="protein sequence ID" value="ORY77616.1"/>
    <property type="molecule type" value="Genomic_DNA"/>
</dbReference>
<keyword evidence="7" id="KW-0175">Coiled coil</keyword>
<dbReference type="InParanoid" id="A0A1Y2F2P0"/>
<dbReference type="Gene3D" id="3.40.50.2300">
    <property type="match status" value="1"/>
</dbReference>
<dbReference type="InterPro" id="IPR035965">
    <property type="entry name" value="PAS-like_dom_sf"/>
</dbReference>
<dbReference type="InterPro" id="IPR003594">
    <property type="entry name" value="HATPase_dom"/>
</dbReference>
<dbReference type="Pfam" id="PF00072">
    <property type="entry name" value="Response_reg"/>
    <property type="match status" value="1"/>
</dbReference>
<dbReference type="SUPFAM" id="SSF55785">
    <property type="entry name" value="PYP-like sensor domain (PAS domain)"/>
    <property type="match status" value="1"/>
</dbReference>
<keyword evidence="11" id="KW-1185">Reference proteome</keyword>
<dbReference type="Gene3D" id="1.10.287.130">
    <property type="match status" value="1"/>
</dbReference>
<dbReference type="PANTHER" id="PTHR43047:SF68">
    <property type="entry name" value="HISTIDINE KINASE 5"/>
    <property type="match status" value="1"/>
</dbReference>
<dbReference type="Gene3D" id="3.30.565.10">
    <property type="entry name" value="Histidine kinase-like ATPase, C-terminal domain"/>
    <property type="match status" value="1"/>
</dbReference>
<dbReference type="PRINTS" id="PR00344">
    <property type="entry name" value="BCTRLSENSOR"/>
</dbReference>
<dbReference type="InterPro" id="IPR036097">
    <property type="entry name" value="HisK_dim/P_sf"/>
</dbReference>
<evidence type="ECO:0000256" key="4">
    <source>
        <dbReference type="ARBA" id="ARBA00022679"/>
    </source>
</evidence>
<evidence type="ECO:0000256" key="3">
    <source>
        <dbReference type="ARBA" id="ARBA00022553"/>
    </source>
</evidence>
<evidence type="ECO:0000256" key="1">
    <source>
        <dbReference type="ARBA" id="ARBA00000085"/>
    </source>
</evidence>
<feature type="modified residue" description="4-aspartylphosphate" evidence="6">
    <location>
        <position position="692"/>
    </location>
</feature>
<dbReference type="GO" id="GO:0000155">
    <property type="term" value="F:phosphorelay sensor kinase activity"/>
    <property type="evidence" value="ECO:0007669"/>
    <property type="project" value="InterPro"/>
</dbReference>
<sequence length="763" mass="84168">MAAHQPIFAYKQNTSLPTPLLDYLARSPLPTLVLPFSIDSSDNNRYSTFGQQPLILNVPLRQLTRGKCLNDCLSEEGFSALSSWVGEGPPADCSTVANDISLDLRLGEEGSKRIQSIRWRKTYETENGLQFVALVALTFPPTRSSIVPALSTGRNPLVIPVVEERSSEERIAELELLYDRSQVGLARMDIEGRVISVNSAWWNITRYDRSQPIIDWARVIDPEDYEVVFHAFQLARQNEHPMSSFRFRLRTGEVLLGHMTPNSATFELATGWIMDLADITSQVKAEEAVGLLAVERERAVQQAKLLEEVEGRRKDAEDQKRHQELLIDCTSHEIRNPISAILQNAELTHSSLTRLRSTLRNFEARGMLPPELQDQLASIDDDVEAVESIGDCARAQEVIANDILGLAQIQLGTYSITPVQFDLSHTLRTIMRMFSTECRAKGIDLSLAFGPNLETINGAVSLMADPVRLSQIIINLLTNAIRFTASSPIRNITLSLEISPHPPAEGPNEEIVPPSSSGREFGNGPVYLYFAVADTGPSMTTSQARLVFERFMQASPITHVTNGGSGLGLWVARNLCELHGGRIQVLSTPGQGTIFRGFVTASSAQEVEEPIQLPSPAGSGSALELPVELLPPVGRRLRVLVVDDNQINRTILRRQLHGVGHEVEEARDGREALEKLSTAIRGGLAYDCCLMDVEMPVLDGVSATRQWRELESQQNGSSYRLRIVGCTGNAREGQIRTALESGMDALCTKPYKLADLIQKLAPA</sequence>
<dbReference type="SUPFAM" id="SSF55874">
    <property type="entry name" value="ATPase domain of HSP90 chaperone/DNA topoisomerase II/histidine kinase"/>
    <property type="match status" value="1"/>
</dbReference>
<dbReference type="InterPro" id="IPR004358">
    <property type="entry name" value="Sig_transdc_His_kin-like_C"/>
</dbReference>
<feature type="domain" description="Response regulatory" evidence="9">
    <location>
        <begin position="638"/>
        <end position="763"/>
    </location>
</feature>
<dbReference type="Gene3D" id="3.30.450.20">
    <property type="entry name" value="PAS domain"/>
    <property type="match status" value="1"/>
</dbReference>
<proteinExistence type="predicted"/>
<protein>
    <recommendedName>
        <fullName evidence="2">histidine kinase</fullName>
        <ecNumber evidence="2">2.7.13.3</ecNumber>
    </recommendedName>
</protein>
<accession>A0A1Y2F2P0</accession>
<dbReference type="CDD" id="cd00082">
    <property type="entry name" value="HisKA"/>
    <property type="match status" value="1"/>
</dbReference>
<evidence type="ECO:0000256" key="2">
    <source>
        <dbReference type="ARBA" id="ARBA00012438"/>
    </source>
</evidence>
<feature type="coiled-coil region" evidence="7">
    <location>
        <begin position="299"/>
        <end position="326"/>
    </location>
</feature>
<dbReference type="PROSITE" id="PS50109">
    <property type="entry name" value="HIS_KIN"/>
    <property type="match status" value="1"/>
</dbReference>
<dbReference type="SMART" id="SM00448">
    <property type="entry name" value="REC"/>
    <property type="match status" value="1"/>
</dbReference>
<keyword evidence="4" id="KW-0808">Transferase</keyword>
<evidence type="ECO:0000259" key="8">
    <source>
        <dbReference type="PROSITE" id="PS50109"/>
    </source>
</evidence>
<dbReference type="GO" id="GO:0005886">
    <property type="term" value="C:plasma membrane"/>
    <property type="evidence" value="ECO:0007669"/>
    <property type="project" value="TreeGrafter"/>
</dbReference>
<dbReference type="InterPro" id="IPR000014">
    <property type="entry name" value="PAS"/>
</dbReference>
<evidence type="ECO:0000256" key="7">
    <source>
        <dbReference type="SAM" id="Coils"/>
    </source>
</evidence>
<gene>
    <name evidence="10" type="ORF">BCR35DRAFT_305378</name>
</gene>
<dbReference type="SUPFAM" id="SSF47384">
    <property type="entry name" value="Homodimeric domain of signal transducing histidine kinase"/>
    <property type="match status" value="1"/>
</dbReference>
<dbReference type="Proteomes" id="UP000193467">
    <property type="component" value="Unassembled WGS sequence"/>
</dbReference>
<dbReference type="InterPro" id="IPR005467">
    <property type="entry name" value="His_kinase_dom"/>
</dbReference>
<organism evidence="10 11">
    <name type="scientific">Leucosporidium creatinivorum</name>
    <dbReference type="NCBI Taxonomy" id="106004"/>
    <lineage>
        <taxon>Eukaryota</taxon>
        <taxon>Fungi</taxon>
        <taxon>Dikarya</taxon>
        <taxon>Basidiomycota</taxon>
        <taxon>Pucciniomycotina</taxon>
        <taxon>Microbotryomycetes</taxon>
        <taxon>Leucosporidiales</taxon>
        <taxon>Leucosporidium</taxon>
    </lineage>
</organism>
<dbReference type="EC" id="2.7.13.3" evidence="2"/>
<dbReference type="InterPro" id="IPR036890">
    <property type="entry name" value="HATPase_C_sf"/>
</dbReference>
<dbReference type="Pfam" id="PF02518">
    <property type="entry name" value="HATPase_c"/>
    <property type="match status" value="1"/>
</dbReference>
<dbReference type="InterPro" id="IPR011006">
    <property type="entry name" value="CheY-like_superfamily"/>
</dbReference>
<keyword evidence="3 6" id="KW-0597">Phosphoprotein</keyword>
<dbReference type="AlphaFoldDB" id="A0A1Y2F2P0"/>
<evidence type="ECO:0000313" key="10">
    <source>
        <dbReference type="EMBL" id="ORY77616.1"/>
    </source>
</evidence>
<reference evidence="10 11" key="1">
    <citation type="submission" date="2016-07" db="EMBL/GenBank/DDBJ databases">
        <title>Pervasive Adenine N6-methylation of Active Genes in Fungi.</title>
        <authorList>
            <consortium name="DOE Joint Genome Institute"/>
            <person name="Mondo S.J."/>
            <person name="Dannebaum R.O."/>
            <person name="Kuo R.C."/>
            <person name="Labutti K."/>
            <person name="Haridas S."/>
            <person name="Kuo A."/>
            <person name="Salamov A."/>
            <person name="Ahrendt S.R."/>
            <person name="Lipzen A."/>
            <person name="Sullivan W."/>
            <person name="Andreopoulos W.B."/>
            <person name="Clum A."/>
            <person name="Lindquist E."/>
            <person name="Daum C."/>
            <person name="Ramamoorthy G.K."/>
            <person name="Gryganskyi A."/>
            <person name="Culley D."/>
            <person name="Magnuson J.K."/>
            <person name="James T.Y."/>
            <person name="O'Malley M.A."/>
            <person name="Stajich J.E."/>
            <person name="Spatafora J.W."/>
            <person name="Visel A."/>
            <person name="Grigoriev I.V."/>
        </authorList>
    </citation>
    <scope>NUCLEOTIDE SEQUENCE [LARGE SCALE GENOMIC DNA]</scope>
    <source>
        <strain evidence="10 11">62-1032</strain>
    </source>
</reference>
<comment type="catalytic activity">
    <reaction evidence="1">
        <text>ATP + protein L-histidine = ADP + protein N-phospho-L-histidine.</text>
        <dbReference type="EC" id="2.7.13.3"/>
    </reaction>
</comment>
<dbReference type="PANTHER" id="PTHR43047">
    <property type="entry name" value="TWO-COMPONENT HISTIDINE PROTEIN KINASE"/>
    <property type="match status" value="1"/>
</dbReference>
<dbReference type="STRING" id="106004.A0A1Y2F2P0"/>
<dbReference type="GO" id="GO:0009927">
    <property type="term" value="F:histidine phosphotransfer kinase activity"/>
    <property type="evidence" value="ECO:0007669"/>
    <property type="project" value="TreeGrafter"/>
</dbReference>
<keyword evidence="5" id="KW-0418">Kinase</keyword>
<dbReference type="InterPro" id="IPR003661">
    <property type="entry name" value="HisK_dim/P_dom"/>
</dbReference>
<dbReference type="PROSITE" id="PS50110">
    <property type="entry name" value="RESPONSE_REGULATORY"/>
    <property type="match status" value="1"/>
</dbReference>
<evidence type="ECO:0000256" key="6">
    <source>
        <dbReference type="PROSITE-ProRule" id="PRU00169"/>
    </source>
</evidence>
<evidence type="ECO:0000259" key="9">
    <source>
        <dbReference type="PROSITE" id="PS50110"/>
    </source>
</evidence>
<dbReference type="NCBIfam" id="TIGR00229">
    <property type="entry name" value="sensory_box"/>
    <property type="match status" value="1"/>
</dbReference>